<sequence length="329" mass="36066">MKILVIGGAGYIGSHVAREFLDRGYEVTVFDNLSTGREENLFSDAKFVRGDIFDAGTLAEVMNRGFDGCVHLAALKAAGESMQKPQEYSVHNICGTIGTINQAVASGIRCFLFSSSAAIFGSPAYLPIDEKHPKEPENYYGFTKLEIERILEWYDKLKGLKFAAVRYFNAAGFDVQGRIRGLEQNPANLLPVIMEVAAGVRTMLSVFGTDYPTRDGTCIRDYVHVNDLASAHVLAFERVLKTGESLSVNLGSETGVTVLEMLDAARRLTGREIPAEFGPRREGDPANLVATSAMARELLGWTPRHSDLDTLVESTWNVYRDVNADSGGR</sequence>
<dbReference type="Gene3D" id="3.40.50.720">
    <property type="entry name" value="NAD(P)-binding Rossmann-like Domain"/>
    <property type="match status" value="1"/>
</dbReference>
<evidence type="ECO:0000256" key="4">
    <source>
        <dbReference type="ARBA" id="ARBA00007637"/>
    </source>
</evidence>
<evidence type="ECO:0000313" key="13">
    <source>
        <dbReference type="Proteomes" id="UP000095185"/>
    </source>
</evidence>
<dbReference type="Gene3D" id="3.90.25.10">
    <property type="entry name" value="UDP-galactose 4-epimerase, domain 1"/>
    <property type="match status" value="1"/>
</dbReference>
<evidence type="ECO:0000256" key="7">
    <source>
        <dbReference type="ARBA" id="ARBA00023027"/>
    </source>
</evidence>
<evidence type="ECO:0000256" key="10">
    <source>
        <dbReference type="RuleBase" id="RU366046"/>
    </source>
</evidence>
<keyword evidence="13" id="KW-1185">Reference proteome</keyword>
<comment type="pathway">
    <text evidence="3 10">Carbohydrate metabolism; galactose metabolism.</text>
</comment>
<dbReference type="Pfam" id="PF01370">
    <property type="entry name" value="Epimerase"/>
    <property type="match status" value="1"/>
</dbReference>
<dbReference type="KEGG" id="clz:BIU88_12495"/>
<dbReference type="SUPFAM" id="SSF51735">
    <property type="entry name" value="NAD(P)-binding Rossmann-fold domains"/>
    <property type="match status" value="1"/>
</dbReference>
<comment type="subunit">
    <text evidence="10">Homodimer.</text>
</comment>
<evidence type="ECO:0000256" key="2">
    <source>
        <dbReference type="ARBA" id="ARBA00001911"/>
    </source>
</evidence>
<gene>
    <name evidence="12" type="ORF">BIU88_12495</name>
</gene>
<keyword evidence="9 10" id="KW-0119">Carbohydrate metabolism</keyword>
<proteinExistence type="inferred from homology"/>
<dbReference type="GO" id="GO:0003978">
    <property type="term" value="F:UDP-glucose 4-epimerase activity"/>
    <property type="evidence" value="ECO:0007669"/>
    <property type="project" value="UniProtKB-UniRule"/>
</dbReference>
<evidence type="ECO:0000259" key="11">
    <source>
        <dbReference type="Pfam" id="PF01370"/>
    </source>
</evidence>
<comment type="cofactor">
    <cofactor evidence="2 10">
        <name>NAD(+)</name>
        <dbReference type="ChEBI" id="CHEBI:57540"/>
    </cofactor>
</comment>
<evidence type="ECO:0000256" key="5">
    <source>
        <dbReference type="ARBA" id="ARBA00013189"/>
    </source>
</evidence>
<dbReference type="AlphaFoldDB" id="A0A1D8D7R4"/>
<evidence type="ECO:0000256" key="6">
    <source>
        <dbReference type="ARBA" id="ARBA00018569"/>
    </source>
</evidence>
<dbReference type="RefSeq" id="WP_069811110.1">
    <property type="nucleotide sequence ID" value="NZ_CP017305.1"/>
</dbReference>
<feature type="domain" description="NAD-dependent epimerase/dehydratase" evidence="11">
    <location>
        <begin position="3"/>
        <end position="251"/>
    </location>
</feature>
<dbReference type="EMBL" id="CP017305">
    <property type="protein sequence ID" value="AOS84874.1"/>
    <property type="molecule type" value="Genomic_DNA"/>
</dbReference>
<evidence type="ECO:0000313" key="12">
    <source>
        <dbReference type="EMBL" id="AOS84874.1"/>
    </source>
</evidence>
<comment type="catalytic activity">
    <reaction evidence="1 10">
        <text>UDP-alpha-D-glucose = UDP-alpha-D-galactose</text>
        <dbReference type="Rhea" id="RHEA:22168"/>
        <dbReference type="ChEBI" id="CHEBI:58885"/>
        <dbReference type="ChEBI" id="CHEBI:66914"/>
        <dbReference type="EC" id="5.1.3.2"/>
    </reaction>
</comment>
<dbReference type="CDD" id="cd05247">
    <property type="entry name" value="UDP_G4E_1_SDR_e"/>
    <property type="match status" value="1"/>
</dbReference>
<dbReference type="NCBIfam" id="TIGR01179">
    <property type="entry name" value="galE"/>
    <property type="match status" value="1"/>
</dbReference>
<evidence type="ECO:0000256" key="1">
    <source>
        <dbReference type="ARBA" id="ARBA00000083"/>
    </source>
</evidence>
<dbReference type="OrthoDB" id="596812at2"/>
<dbReference type="PANTHER" id="PTHR43725">
    <property type="entry name" value="UDP-GLUCOSE 4-EPIMERASE"/>
    <property type="match status" value="1"/>
</dbReference>
<name>A0A1D8D7R4_CHLLM</name>
<organism evidence="12 13">
    <name type="scientific">Chlorobaculum limnaeum</name>
    <dbReference type="NCBI Taxonomy" id="274537"/>
    <lineage>
        <taxon>Bacteria</taxon>
        <taxon>Pseudomonadati</taxon>
        <taxon>Chlorobiota</taxon>
        <taxon>Chlorobiia</taxon>
        <taxon>Chlorobiales</taxon>
        <taxon>Chlorobiaceae</taxon>
        <taxon>Chlorobaculum</taxon>
    </lineage>
</organism>
<evidence type="ECO:0000256" key="3">
    <source>
        <dbReference type="ARBA" id="ARBA00004947"/>
    </source>
</evidence>
<dbReference type="InterPro" id="IPR001509">
    <property type="entry name" value="Epimerase_deHydtase"/>
</dbReference>
<dbReference type="EC" id="5.1.3.2" evidence="5 10"/>
<reference evidence="12" key="1">
    <citation type="submission" date="2016-09" db="EMBL/GenBank/DDBJ databases">
        <title>Genome sequence of Chlorobaculum limnaeum.</title>
        <authorList>
            <person name="Liu Z."/>
            <person name="Tank M."/>
            <person name="Bryant D.A."/>
        </authorList>
    </citation>
    <scope>NUCLEOTIDE SEQUENCE [LARGE SCALE GENOMIC DNA]</scope>
    <source>
        <strain evidence="12">DSM 1677</strain>
    </source>
</reference>
<dbReference type="PANTHER" id="PTHR43725:SF53">
    <property type="entry name" value="UDP-ARABINOSE 4-EPIMERASE 1"/>
    <property type="match status" value="1"/>
</dbReference>
<dbReference type="InterPro" id="IPR036291">
    <property type="entry name" value="NAD(P)-bd_dom_sf"/>
</dbReference>
<accession>A0A1D8D7R4</accession>
<protein>
    <recommendedName>
        <fullName evidence="6 10">UDP-glucose 4-epimerase</fullName>
        <ecNumber evidence="5 10">5.1.3.2</ecNumber>
    </recommendedName>
</protein>
<dbReference type="InterPro" id="IPR005886">
    <property type="entry name" value="UDP_G4E"/>
</dbReference>
<dbReference type="GO" id="GO:0033499">
    <property type="term" value="P:galactose catabolic process via UDP-galactose, Leloir pathway"/>
    <property type="evidence" value="ECO:0007669"/>
    <property type="project" value="TreeGrafter"/>
</dbReference>
<evidence type="ECO:0000256" key="8">
    <source>
        <dbReference type="ARBA" id="ARBA00023235"/>
    </source>
</evidence>
<comment type="similarity">
    <text evidence="4 10">Belongs to the NAD(P)-dependent epimerase/dehydratase family.</text>
</comment>
<dbReference type="Proteomes" id="UP000095185">
    <property type="component" value="Chromosome"/>
</dbReference>
<evidence type="ECO:0000256" key="9">
    <source>
        <dbReference type="ARBA" id="ARBA00023277"/>
    </source>
</evidence>
<dbReference type="STRING" id="274537.BIU88_12495"/>
<keyword evidence="8 10" id="KW-0413">Isomerase</keyword>
<dbReference type="UniPathway" id="UPA00214"/>
<keyword evidence="7 10" id="KW-0520">NAD</keyword>